<proteinExistence type="predicted"/>
<comment type="caution">
    <text evidence="1">The sequence shown here is derived from an EMBL/GenBank/DDBJ whole genome shotgun (WGS) entry which is preliminary data.</text>
</comment>
<organism evidence="1 2">
    <name type="scientific">Trifolium pratense</name>
    <name type="common">Red clover</name>
    <dbReference type="NCBI Taxonomy" id="57577"/>
    <lineage>
        <taxon>Eukaryota</taxon>
        <taxon>Viridiplantae</taxon>
        <taxon>Streptophyta</taxon>
        <taxon>Embryophyta</taxon>
        <taxon>Tracheophyta</taxon>
        <taxon>Spermatophyta</taxon>
        <taxon>Magnoliopsida</taxon>
        <taxon>eudicotyledons</taxon>
        <taxon>Gunneridae</taxon>
        <taxon>Pentapetalae</taxon>
        <taxon>rosids</taxon>
        <taxon>fabids</taxon>
        <taxon>Fabales</taxon>
        <taxon>Fabaceae</taxon>
        <taxon>Papilionoideae</taxon>
        <taxon>50 kb inversion clade</taxon>
        <taxon>NPAAA clade</taxon>
        <taxon>Hologalegina</taxon>
        <taxon>IRL clade</taxon>
        <taxon>Trifolieae</taxon>
        <taxon>Trifolium</taxon>
    </lineage>
</organism>
<evidence type="ECO:0000313" key="1">
    <source>
        <dbReference type="EMBL" id="CAJ2665499.1"/>
    </source>
</evidence>
<gene>
    <name evidence="1" type="ORF">MILVUS5_LOCUS30467</name>
</gene>
<dbReference type="Proteomes" id="UP001177021">
    <property type="component" value="Unassembled WGS sequence"/>
</dbReference>
<evidence type="ECO:0000313" key="2">
    <source>
        <dbReference type="Proteomes" id="UP001177021"/>
    </source>
</evidence>
<dbReference type="EMBL" id="CASHSV030000513">
    <property type="protein sequence ID" value="CAJ2665499.1"/>
    <property type="molecule type" value="Genomic_DNA"/>
</dbReference>
<name>A0ACB0LAR3_TRIPR</name>
<sequence>MQGNQRSCILMFDGASRGNPGPAGAGAALFSENRTLLYRFRQGLGYQTNNAAEYHALILGLNQAFYKGYRNINIQGDSQLVVKQFLGEYNINNPQLRSLCQEASEIARKFRSVNVQHIPREWNSEADAQANRAINLGDGQVEEERVYY</sequence>
<protein>
    <submittedName>
        <fullName evidence="1">Uncharacterized protein</fullName>
    </submittedName>
</protein>
<reference evidence="1" key="1">
    <citation type="submission" date="2023-10" db="EMBL/GenBank/DDBJ databases">
        <authorList>
            <person name="Rodriguez Cubillos JULIANA M."/>
            <person name="De Vega J."/>
        </authorList>
    </citation>
    <scope>NUCLEOTIDE SEQUENCE</scope>
</reference>
<keyword evidence="2" id="KW-1185">Reference proteome</keyword>
<accession>A0ACB0LAR3</accession>